<feature type="compositionally biased region" description="Low complexity" evidence="1">
    <location>
        <begin position="393"/>
        <end position="402"/>
    </location>
</feature>
<sequence length="582" mass="63525">MRMGASASTPASYGSESTKSSPRQNRTPRNEDLVFFAQLTPKGLMEGASEPHGSPASSSSRPKQAAAEYRIRFFNFNLGNNSNFSSLDELQGPGGRGRFQDAVMGPMADGRDADISFATFVETRLPMRTWIRDYLAAHRGSRLDSLLSQNARREGTQNTRSRLRSFVEGLAASYNGNLKSLLLFSSGEFKEDPNSKVFGRLTEATIAGLPVPNPKKAFMGRSVVGQRGEDIRFSFVGAHFPIAKLASALEDPTVDPLHGAKIALARTLRKVLLKANRRQLTDEKTVIFVQGDLNSRTVLRGTEVHDALLELLDDDAMQAAIMHELELPPGRWREVVPYSSVNDLPVTYKFHLNLACSTFDDELGPSGGDSSETGSPCSPSTLTIGHVIASARRSAEQSASSATDNDIKPPERKTSKPSSASLRSAQSGGSSDIYRRTMTDLGPDRLANWGVVFKQDHFRAFRFPACADRVIYWAADSLADRLSWELPRGGYEVNHAQLGSDHRPVSLEVVLRLAPAALRTSRNLAFATCGLVEGVVSPSENELPDLEDEGLVSEDDELQGRQSLPEDQMKRTGSCAMFISSV</sequence>
<accession>A0A813J2I7</accession>
<dbReference type="Gene3D" id="3.60.10.10">
    <property type="entry name" value="Endonuclease/exonuclease/phosphatase"/>
    <property type="match status" value="1"/>
</dbReference>
<dbReference type="AlphaFoldDB" id="A0A813J2I7"/>
<dbReference type="SUPFAM" id="SSF56219">
    <property type="entry name" value="DNase I-like"/>
    <property type="match status" value="1"/>
</dbReference>
<proteinExistence type="predicted"/>
<feature type="compositionally biased region" description="Basic and acidic residues" evidence="1">
    <location>
        <begin position="405"/>
        <end position="414"/>
    </location>
</feature>
<dbReference type="InterPro" id="IPR036691">
    <property type="entry name" value="Endo/exonu/phosph_ase_sf"/>
</dbReference>
<name>A0A813J2I7_POLGL</name>
<dbReference type="Proteomes" id="UP000626109">
    <property type="component" value="Unassembled WGS sequence"/>
</dbReference>
<feature type="region of interest" description="Disordered" evidence="1">
    <location>
        <begin position="540"/>
        <end position="570"/>
    </location>
</feature>
<dbReference type="EMBL" id="CAJNNW010018142">
    <property type="protein sequence ID" value="CAE8662403.1"/>
    <property type="molecule type" value="Genomic_DNA"/>
</dbReference>
<feature type="region of interest" description="Disordered" evidence="1">
    <location>
        <begin position="1"/>
        <end position="64"/>
    </location>
</feature>
<evidence type="ECO:0000256" key="1">
    <source>
        <dbReference type="SAM" id="MobiDB-lite"/>
    </source>
</evidence>
<protein>
    <submittedName>
        <fullName evidence="2">Uncharacterized protein</fullName>
    </submittedName>
</protein>
<feature type="compositionally biased region" description="Low complexity" evidence="1">
    <location>
        <begin position="48"/>
        <end position="64"/>
    </location>
</feature>
<comment type="caution">
    <text evidence="2">The sequence shown here is derived from an EMBL/GenBank/DDBJ whole genome shotgun (WGS) entry which is preliminary data.</text>
</comment>
<evidence type="ECO:0000313" key="3">
    <source>
        <dbReference type="Proteomes" id="UP000626109"/>
    </source>
</evidence>
<organism evidence="2 3">
    <name type="scientific">Polarella glacialis</name>
    <name type="common">Dinoflagellate</name>
    <dbReference type="NCBI Taxonomy" id="89957"/>
    <lineage>
        <taxon>Eukaryota</taxon>
        <taxon>Sar</taxon>
        <taxon>Alveolata</taxon>
        <taxon>Dinophyceae</taxon>
        <taxon>Suessiales</taxon>
        <taxon>Suessiaceae</taxon>
        <taxon>Polarella</taxon>
    </lineage>
</organism>
<evidence type="ECO:0000313" key="2">
    <source>
        <dbReference type="EMBL" id="CAE8662403.1"/>
    </source>
</evidence>
<feature type="compositionally biased region" description="Polar residues" evidence="1">
    <location>
        <begin position="416"/>
        <end position="430"/>
    </location>
</feature>
<feature type="compositionally biased region" description="Acidic residues" evidence="1">
    <location>
        <begin position="542"/>
        <end position="557"/>
    </location>
</feature>
<feature type="compositionally biased region" description="Polar residues" evidence="1">
    <location>
        <begin position="1"/>
        <end position="27"/>
    </location>
</feature>
<reference evidence="2" key="1">
    <citation type="submission" date="2021-02" db="EMBL/GenBank/DDBJ databases">
        <authorList>
            <person name="Dougan E. K."/>
            <person name="Rhodes N."/>
            <person name="Thang M."/>
            <person name="Chan C."/>
        </authorList>
    </citation>
    <scope>NUCLEOTIDE SEQUENCE</scope>
</reference>
<feature type="region of interest" description="Disordered" evidence="1">
    <location>
        <begin position="393"/>
        <end position="436"/>
    </location>
</feature>
<gene>
    <name evidence="2" type="ORF">PGLA2088_LOCUS14857</name>
</gene>